<dbReference type="CDD" id="cd01097">
    <property type="entry name" value="Tetrahydromethanopterin_reductase"/>
    <property type="match status" value="1"/>
</dbReference>
<keyword evidence="1" id="KW-0560">Oxidoreductase</keyword>
<evidence type="ECO:0000259" key="2">
    <source>
        <dbReference type="Pfam" id="PF00296"/>
    </source>
</evidence>
<reference evidence="3 4" key="1">
    <citation type="journal article" date="2019" name="Int. J. Syst. Evol. Microbiol.">
        <title>The Global Catalogue of Microorganisms (GCM) 10K type strain sequencing project: providing services to taxonomists for standard genome sequencing and annotation.</title>
        <authorList>
            <consortium name="The Broad Institute Genomics Platform"/>
            <consortium name="The Broad Institute Genome Sequencing Center for Infectious Disease"/>
            <person name="Wu L."/>
            <person name="Ma J."/>
        </authorList>
    </citation>
    <scope>NUCLEOTIDE SEQUENCE [LARGE SCALE GENOMIC DNA]</scope>
    <source>
        <strain evidence="3 4">JCM 16014</strain>
    </source>
</reference>
<organism evidence="3 4">
    <name type="scientific">Catenulispora yoronensis</name>
    <dbReference type="NCBI Taxonomy" id="450799"/>
    <lineage>
        <taxon>Bacteria</taxon>
        <taxon>Bacillati</taxon>
        <taxon>Actinomycetota</taxon>
        <taxon>Actinomycetes</taxon>
        <taxon>Catenulisporales</taxon>
        <taxon>Catenulisporaceae</taxon>
        <taxon>Catenulispora</taxon>
    </lineage>
</organism>
<name>A0ABN2V3E6_9ACTN</name>
<dbReference type="InterPro" id="IPR019910">
    <property type="entry name" value="Lucif-like_OxRdtase_MSMEG_4879"/>
</dbReference>
<protein>
    <submittedName>
        <fullName evidence="3">TIGR03564 family F420-dependent LLM class oxidoreductase</fullName>
    </submittedName>
</protein>
<evidence type="ECO:0000313" key="4">
    <source>
        <dbReference type="Proteomes" id="UP001500751"/>
    </source>
</evidence>
<proteinExistence type="predicted"/>
<dbReference type="InterPro" id="IPR011251">
    <property type="entry name" value="Luciferase-like_dom"/>
</dbReference>
<dbReference type="PANTHER" id="PTHR43244">
    <property type="match status" value="1"/>
</dbReference>
<dbReference type="Gene3D" id="3.20.20.30">
    <property type="entry name" value="Luciferase-like domain"/>
    <property type="match status" value="1"/>
</dbReference>
<dbReference type="InterPro" id="IPR036661">
    <property type="entry name" value="Luciferase-like_sf"/>
</dbReference>
<sequence>MRWGFFSGGESLSVDRHVEQTRAAAAAGLDSAFFGQVGSWDAIGLAAICGREVPGIEVGVAVTQTFPRHPLALAAQALTAQAATGNRFTLGVGPSHPAVIEGQFGLAYEKPAQHTREYLEVLGSLLDGRPTEYRGERITAVGRVDAPEAKRPALLLSALGPVMLRTAGELADGTTTVWAGPRIIGEHVAPLINRAAQEAGRPAPRIAALVVASLTSDPDGTRQELAERYAMASQMPAYREILERQGKSNVGETIVAGDEQTLERELRAYADAGATDLMVSAFGAAERLIEFLGSIRTGR</sequence>
<dbReference type="Pfam" id="PF00296">
    <property type="entry name" value="Bac_luciferase"/>
    <property type="match status" value="1"/>
</dbReference>
<accession>A0ABN2V3E6</accession>
<comment type="caution">
    <text evidence="3">The sequence shown here is derived from an EMBL/GenBank/DDBJ whole genome shotgun (WGS) entry which is preliminary data.</text>
</comment>
<keyword evidence="4" id="KW-1185">Reference proteome</keyword>
<dbReference type="RefSeq" id="WP_344669610.1">
    <property type="nucleotide sequence ID" value="NZ_BAAAQN010000049.1"/>
</dbReference>
<dbReference type="NCBIfam" id="TIGR03564">
    <property type="entry name" value="F420_MSMEG_4879"/>
    <property type="match status" value="1"/>
</dbReference>
<dbReference type="InterPro" id="IPR050564">
    <property type="entry name" value="F420-G6PD/mer"/>
</dbReference>
<dbReference type="Proteomes" id="UP001500751">
    <property type="component" value="Unassembled WGS sequence"/>
</dbReference>
<dbReference type="EMBL" id="BAAAQN010000049">
    <property type="protein sequence ID" value="GAA2050371.1"/>
    <property type="molecule type" value="Genomic_DNA"/>
</dbReference>
<evidence type="ECO:0000313" key="3">
    <source>
        <dbReference type="EMBL" id="GAA2050371.1"/>
    </source>
</evidence>
<feature type="domain" description="Luciferase-like" evidence="2">
    <location>
        <begin position="12"/>
        <end position="272"/>
    </location>
</feature>
<dbReference type="SUPFAM" id="SSF51679">
    <property type="entry name" value="Bacterial luciferase-like"/>
    <property type="match status" value="1"/>
</dbReference>
<dbReference type="PANTHER" id="PTHR43244:SF1">
    <property type="entry name" value="5,10-METHYLENETETRAHYDROMETHANOPTERIN REDUCTASE"/>
    <property type="match status" value="1"/>
</dbReference>
<evidence type="ECO:0000256" key="1">
    <source>
        <dbReference type="ARBA" id="ARBA00023002"/>
    </source>
</evidence>
<gene>
    <name evidence="3" type="ORF">GCM10009839_65970</name>
</gene>